<evidence type="ECO:0000313" key="2">
    <source>
        <dbReference type="Proteomes" id="UP000321250"/>
    </source>
</evidence>
<reference evidence="1 2" key="1">
    <citation type="journal article" date="2013" name="Antonie Van Leeuwenhoek">
        <title>Sphingomonas ginsenosidivorax sp. nov., with the ability to transform ginsenosides.</title>
        <authorList>
            <person name="Jin X.F."/>
            <person name="Kim J.K."/>
            <person name="Liu Q.M."/>
            <person name="Kang M.S."/>
            <person name="He D."/>
            <person name="Jin F.X."/>
            <person name="Kim S.C."/>
            <person name="Im W.T."/>
        </authorList>
    </citation>
    <scope>NUCLEOTIDE SEQUENCE [LARGE SCALE GENOMIC DNA]</scope>
    <source>
        <strain evidence="1 2">KHI67</strain>
    </source>
</reference>
<dbReference type="OrthoDB" id="9815592at2"/>
<evidence type="ECO:0008006" key="3">
    <source>
        <dbReference type="Google" id="ProtNLM"/>
    </source>
</evidence>
<proteinExistence type="predicted"/>
<dbReference type="PANTHER" id="PTHR23416">
    <property type="entry name" value="SIALIC ACID SYNTHASE-RELATED"/>
    <property type="match status" value="1"/>
</dbReference>
<dbReference type="InterPro" id="IPR051159">
    <property type="entry name" value="Hexapeptide_acetyltransf"/>
</dbReference>
<evidence type="ECO:0000313" key="1">
    <source>
        <dbReference type="EMBL" id="TXC69886.1"/>
    </source>
</evidence>
<dbReference type="InterPro" id="IPR011004">
    <property type="entry name" value="Trimer_LpxA-like_sf"/>
</dbReference>
<name>A0A5C6UCQ3_9SPHN</name>
<dbReference type="RefSeq" id="WP_147079571.1">
    <property type="nucleotide sequence ID" value="NZ_VOQR01000001.1"/>
</dbReference>
<comment type="caution">
    <text evidence="1">The sequence shown here is derived from an EMBL/GenBank/DDBJ whole genome shotgun (WGS) entry which is preliminary data.</text>
</comment>
<dbReference type="Proteomes" id="UP000321250">
    <property type="component" value="Unassembled WGS sequence"/>
</dbReference>
<keyword evidence="2" id="KW-1185">Reference proteome</keyword>
<dbReference type="PANTHER" id="PTHR23416:SF78">
    <property type="entry name" value="LIPOPOLYSACCHARIDE BIOSYNTHESIS O-ACETYL TRANSFERASE WBBJ-RELATED"/>
    <property type="match status" value="1"/>
</dbReference>
<dbReference type="AlphaFoldDB" id="A0A5C6UCQ3"/>
<sequence>MTLHPRLKEIIRSSRFSTIIPEDLEDTIGNLVAIDVDAAANIGINVRPGSTTPIIFVTDAMKYVGNVDVNSIFDDTMLYFDNRESRGQLFASINMHGEQAHCVFEDAGKDYVALHILNMRSHRQNFYLGKKSTAVGLSIEMEGEDTVCVVGEDALISSGVWLRNHDMHSVVDLKTGRIVNSAQGDILIERHVWLGQDVLAVGDQHIGFGTIIGARSFLKKPIPPKCIAAGTPARVLKENMSWGRLNGLVSEAERAVLEELSATAS</sequence>
<protein>
    <recommendedName>
        <fullName evidence="3">Acyltransferase</fullName>
    </recommendedName>
</protein>
<dbReference type="Gene3D" id="2.160.10.10">
    <property type="entry name" value="Hexapeptide repeat proteins"/>
    <property type="match status" value="1"/>
</dbReference>
<dbReference type="EMBL" id="VOQR01000001">
    <property type="protein sequence ID" value="TXC69886.1"/>
    <property type="molecule type" value="Genomic_DNA"/>
</dbReference>
<gene>
    <name evidence="1" type="ORF">FSB78_02115</name>
</gene>
<accession>A0A5C6UCQ3</accession>
<organism evidence="1 2">
    <name type="scientific">Sphingomonas ginsenosidivorax</name>
    <dbReference type="NCBI Taxonomy" id="862135"/>
    <lineage>
        <taxon>Bacteria</taxon>
        <taxon>Pseudomonadati</taxon>
        <taxon>Pseudomonadota</taxon>
        <taxon>Alphaproteobacteria</taxon>
        <taxon>Sphingomonadales</taxon>
        <taxon>Sphingomonadaceae</taxon>
        <taxon>Sphingomonas</taxon>
    </lineage>
</organism>
<dbReference type="SUPFAM" id="SSF51161">
    <property type="entry name" value="Trimeric LpxA-like enzymes"/>
    <property type="match status" value="1"/>
</dbReference>